<organism evidence="2 3">
    <name type="scientific">Glossina brevipalpis</name>
    <dbReference type="NCBI Taxonomy" id="37001"/>
    <lineage>
        <taxon>Eukaryota</taxon>
        <taxon>Metazoa</taxon>
        <taxon>Ecdysozoa</taxon>
        <taxon>Arthropoda</taxon>
        <taxon>Hexapoda</taxon>
        <taxon>Insecta</taxon>
        <taxon>Pterygota</taxon>
        <taxon>Neoptera</taxon>
        <taxon>Endopterygota</taxon>
        <taxon>Diptera</taxon>
        <taxon>Brachycera</taxon>
        <taxon>Muscomorpha</taxon>
        <taxon>Hippoboscoidea</taxon>
        <taxon>Glossinidae</taxon>
        <taxon>Glossina</taxon>
    </lineage>
</organism>
<reference evidence="3" key="1">
    <citation type="submission" date="2014-03" db="EMBL/GenBank/DDBJ databases">
        <authorList>
            <person name="Aksoy S."/>
            <person name="Warren W."/>
            <person name="Wilson R.K."/>
        </authorList>
    </citation>
    <scope>NUCLEOTIDE SEQUENCE [LARGE SCALE GENOMIC DNA]</scope>
    <source>
        <strain evidence="3">IAEA</strain>
    </source>
</reference>
<reference evidence="2" key="2">
    <citation type="submission" date="2020-05" db="UniProtKB">
        <authorList>
            <consortium name="EnsemblMetazoa"/>
        </authorList>
    </citation>
    <scope>IDENTIFICATION</scope>
    <source>
        <strain evidence="2">IAEA</strain>
    </source>
</reference>
<feature type="transmembrane region" description="Helical" evidence="1">
    <location>
        <begin position="6"/>
        <end position="24"/>
    </location>
</feature>
<protein>
    <submittedName>
        <fullName evidence="2">Uncharacterized protein</fullName>
    </submittedName>
</protein>
<dbReference type="AlphaFoldDB" id="A0A1A9W1P3"/>
<feature type="transmembrane region" description="Helical" evidence="1">
    <location>
        <begin position="45"/>
        <end position="69"/>
    </location>
</feature>
<name>A0A1A9W1P3_9MUSC</name>
<dbReference type="EnsemblMetazoa" id="GBRI003164-RA">
    <property type="protein sequence ID" value="GBRI003164-PA"/>
    <property type="gene ID" value="GBRI003164"/>
</dbReference>
<keyword evidence="1" id="KW-0812">Transmembrane</keyword>
<proteinExistence type="predicted"/>
<evidence type="ECO:0000256" key="1">
    <source>
        <dbReference type="SAM" id="Phobius"/>
    </source>
</evidence>
<accession>A0A1A9W1P3</accession>
<feature type="transmembrane region" description="Helical" evidence="1">
    <location>
        <begin position="153"/>
        <end position="170"/>
    </location>
</feature>
<dbReference type="Proteomes" id="UP000091820">
    <property type="component" value="Unassembled WGS sequence"/>
</dbReference>
<evidence type="ECO:0000313" key="3">
    <source>
        <dbReference type="Proteomes" id="UP000091820"/>
    </source>
</evidence>
<keyword evidence="3" id="KW-1185">Reference proteome</keyword>
<dbReference type="VEuPathDB" id="VectorBase:GBRI003164"/>
<keyword evidence="1" id="KW-1133">Transmembrane helix</keyword>
<evidence type="ECO:0000313" key="2">
    <source>
        <dbReference type="EnsemblMetazoa" id="GBRI003164-PA"/>
    </source>
</evidence>
<sequence length="171" mass="20166">MYTMVFLPVWLGIHFMFLSTKSVLQMITTGVYQYFFESLLRRNNILSKTIIGSKTIQTIIFMLCSTLILHGKRTYDVKGFWLTKSNRSITDDDENEECKRYCKLHPNINCINYIWKGTLNSFLMGLVIDCFGNVKRMTKQSTLTNRWREAIKLRLYLAPLFSLYIGLYRVK</sequence>
<keyword evidence="1" id="KW-0472">Membrane</keyword>